<reference evidence="1 2" key="1">
    <citation type="journal article" date="2015" name="Nature">
        <title>rRNA introns, odd ribosomes, and small enigmatic genomes across a large radiation of phyla.</title>
        <authorList>
            <person name="Brown C.T."/>
            <person name="Hug L.A."/>
            <person name="Thomas B.C."/>
            <person name="Sharon I."/>
            <person name="Castelle C.J."/>
            <person name="Singh A."/>
            <person name="Wilkins M.J."/>
            <person name="Williams K.H."/>
            <person name="Banfield J.F."/>
        </authorList>
    </citation>
    <scope>NUCLEOTIDE SEQUENCE [LARGE SCALE GENOMIC DNA]</scope>
</reference>
<gene>
    <name evidence="1" type="ORF">UT75_C0001G0104</name>
</gene>
<protein>
    <submittedName>
        <fullName evidence="1">Uncharacterized protein</fullName>
    </submittedName>
</protein>
<sequence length="197" mass="21325">MKVAIVRCECANPKPHWRLKSTDKQSASFFSVEEGKAIFNEGLAGGHIVQTPEETAVTMQEIEALSAETAEYGKSAGLPEDAIRLATGMIQERSPYVRQMVINQAVRMGGLTAEDGQRILALAEAKEVIATAKARRPSEGWPESRLRIAAKTLVEVASGELHQQMVADTIRSGVLVPEEGEKILAFAAEIVAAEIKQ</sequence>
<accession>A0A0G0T284</accession>
<dbReference type="Proteomes" id="UP000034072">
    <property type="component" value="Unassembled WGS sequence"/>
</dbReference>
<evidence type="ECO:0000313" key="2">
    <source>
        <dbReference type="Proteomes" id="UP000034072"/>
    </source>
</evidence>
<proteinExistence type="predicted"/>
<name>A0A0G0T284_9BACT</name>
<dbReference type="AlphaFoldDB" id="A0A0G0T284"/>
<dbReference type="EMBL" id="LBXZ01000001">
    <property type="protein sequence ID" value="KKR41200.1"/>
    <property type="molecule type" value="Genomic_DNA"/>
</dbReference>
<evidence type="ECO:0000313" key="1">
    <source>
        <dbReference type="EMBL" id="KKR41200.1"/>
    </source>
</evidence>
<comment type="caution">
    <text evidence="1">The sequence shown here is derived from an EMBL/GenBank/DDBJ whole genome shotgun (WGS) entry which is preliminary data.</text>
</comment>
<organism evidence="1 2">
    <name type="scientific">Candidatus Yanofskybacteria bacterium GW2011_GWE2_40_11</name>
    <dbReference type="NCBI Taxonomy" id="1619033"/>
    <lineage>
        <taxon>Bacteria</taxon>
        <taxon>Candidatus Yanofskyibacteriota</taxon>
    </lineage>
</organism>